<evidence type="ECO:0000256" key="1">
    <source>
        <dbReference type="SAM" id="MobiDB-lite"/>
    </source>
</evidence>
<dbReference type="RefSeq" id="WP_124953322.1">
    <property type="nucleotide sequence ID" value="NZ_RRCH01000003.1"/>
</dbReference>
<dbReference type="InterPro" id="IPR011991">
    <property type="entry name" value="ArsR-like_HTH"/>
</dbReference>
<dbReference type="OrthoDB" id="59565at2157"/>
<evidence type="ECO:0000313" key="3">
    <source>
        <dbReference type="Proteomes" id="UP000282322"/>
    </source>
</evidence>
<proteinExistence type="predicted"/>
<dbReference type="AlphaFoldDB" id="A0A3P3RKM9"/>
<feature type="compositionally biased region" description="Basic and acidic residues" evidence="1">
    <location>
        <begin position="160"/>
        <end position="171"/>
    </location>
</feature>
<dbReference type="CDD" id="cd00090">
    <property type="entry name" value="HTH_ARSR"/>
    <property type="match status" value="1"/>
</dbReference>
<dbReference type="Pfam" id="PF13412">
    <property type="entry name" value="HTH_24"/>
    <property type="match status" value="1"/>
</dbReference>
<dbReference type="EMBL" id="RRCH01000003">
    <property type="protein sequence ID" value="RRJ33458.1"/>
    <property type="molecule type" value="Genomic_DNA"/>
</dbReference>
<gene>
    <name evidence="2" type="ORF">EIK79_01240</name>
</gene>
<dbReference type="Gene3D" id="1.10.10.10">
    <property type="entry name" value="Winged helix-like DNA-binding domain superfamily/Winged helix DNA-binding domain"/>
    <property type="match status" value="1"/>
</dbReference>
<evidence type="ECO:0000313" key="2">
    <source>
        <dbReference type="EMBL" id="RRJ33458.1"/>
    </source>
</evidence>
<comment type="caution">
    <text evidence="2">The sequence shown here is derived from an EMBL/GenBank/DDBJ whole genome shotgun (WGS) entry which is preliminary data.</text>
</comment>
<accession>A0A3P3RKM9</accession>
<keyword evidence="3" id="KW-1185">Reference proteome</keyword>
<sequence length="192" mass="21205">MSPNDTRDERRIDVEQCDSGNPQLRRSAATGEVDESLVELLTWILGTDTHARIYLYLRQQPGATSEEIATGTGLYPSTVRESLAVLHEEGTVERSECTLNADDYRYVYESIPPTELVLDILEPIQEKLNTVFVLDELLGVKNSSDRQSGSHVSPRGAGDTQHHEEDPDQAHARQQAPISVSVTETKSGSDGE</sequence>
<dbReference type="InterPro" id="IPR036390">
    <property type="entry name" value="WH_DNA-bd_sf"/>
</dbReference>
<feature type="region of interest" description="Disordered" evidence="1">
    <location>
        <begin position="1"/>
        <end position="28"/>
    </location>
</feature>
<feature type="region of interest" description="Disordered" evidence="1">
    <location>
        <begin position="143"/>
        <end position="192"/>
    </location>
</feature>
<dbReference type="InterPro" id="IPR036388">
    <property type="entry name" value="WH-like_DNA-bd_sf"/>
</dbReference>
<feature type="compositionally biased region" description="Basic and acidic residues" evidence="1">
    <location>
        <begin position="1"/>
        <end position="14"/>
    </location>
</feature>
<protein>
    <submittedName>
        <fullName evidence="2">Winged helix-turn-helix transcriptional regulator</fullName>
    </submittedName>
</protein>
<dbReference type="Proteomes" id="UP000282322">
    <property type="component" value="Unassembled WGS sequence"/>
</dbReference>
<organism evidence="2 3">
    <name type="scientific">Halocatena pleomorpha</name>
    <dbReference type="NCBI Taxonomy" id="1785090"/>
    <lineage>
        <taxon>Archaea</taxon>
        <taxon>Methanobacteriati</taxon>
        <taxon>Methanobacteriota</taxon>
        <taxon>Stenosarchaea group</taxon>
        <taxon>Halobacteria</taxon>
        <taxon>Halobacteriales</taxon>
        <taxon>Natronomonadaceae</taxon>
        <taxon>Halocatena</taxon>
    </lineage>
</organism>
<feature type="compositionally biased region" description="Polar residues" evidence="1">
    <location>
        <begin position="176"/>
        <end position="186"/>
    </location>
</feature>
<dbReference type="SUPFAM" id="SSF46785">
    <property type="entry name" value="Winged helix' DNA-binding domain"/>
    <property type="match status" value="1"/>
</dbReference>
<name>A0A3P3RKM9_9EURY</name>
<reference evidence="2 3" key="1">
    <citation type="submission" date="2018-11" db="EMBL/GenBank/DDBJ databases">
        <title>Taxonoimc description of Halomarina strain SPP-AMP-1.</title>
        <authorList>
            <person name="Pal Y."/>
            <person name="Srinivasana K."/>
            <person name="Verma A."/>
            <person name="Kumar P."/>
        </authorList>
    </citation>
    <scope>NUCLEOTIDE SEQUENCE [LARGE SCALE GENOMIC DNA]</scope>
    <source>
        <strain evidence="2 3">SPP-AMP-1</strain>
    </source>
</reference>